<proteinExistence type="inferred from homology"/>
<dbReference type="GO" id="GO:0016020">
    <property type="term" value="C:membrane"/>
    <property type="evidence" value="ECO:0007669"/>
    <property type="project" value="UniProtKB-SubCell"/>
</dbReference>
<keyword evidence="9" id="KW-0812">Transmembrane</keyword>
<dbReference type="FunFam" id="3.30.200.20:FF:000039">
    <property type="entry name" value="receptor-like protein kinase FERONIA"/>
    <property type="match status" value="1"/>
</dbReference>
<dbReference type="Gene3D" id="3.30.200.20">
    <property type="entry name" value="Phosphorylase Kinase, domain 1"/>
    <property type="match status" value="1"/>
</dbReference>
<evidence type="ECO:0000256" key="4">
    <source>
        <dbReference type="ARBA" id="ARBA00022741"/>
    </source>
</evidence>
<dbReference type="Gramene" id="ONK80547">
    <property type="protein sequence ID" value="ONK80547"/>
    <property type="gene ID" value="A4U43_C01F19030"/>
</dbReference>
<evidence type="ECO:0000256" key="9">
    <source>
        <dbReference type="SAM" id="Phobius"/>
    </source>
</evidence>
<evidence type="ECO:0000256" key="6">
    <source>
        <dbReference type="ARBA" id="ARBA00022840"/>
    </source>
</evidence>
<dbReference type="OMA" id="ENDNITW"/>
<feature type="domain" description="Protein kinase" evidence="10">
    <location>
        <begin position="246"/>
        <end position="431"/>
    </location>
</feature>
<dbReference type="InterPro" id="IPR001245">
    <property type="entry name" value="Ser-Thr/Tyr_kinase_cat_dom"/>
</dbReference>
<dbReference type="Gene3D" id="1.10.510.10">
    <property type="entry name" value="Transferase(Phosphotransferase) domain 1"/>
    <property type="match status" value="1"/>
</dbReference>
<feature type="binding site" evidence="7">
    <location>
        <position position="274"/>
    </location>
    <ligand>
        <name>ATP</name>
        <dbReference type="ChEBI" id="CHEBI:30616"/>
    </ligand>
</feature>
<evidence type="ECO:0000256" key="3">
    <source>
        <dbReference type="ARBA" id="ARBA00022679"/>
    </source>
</evidence>
<feature type="transmembrane region" description="Helical" evidence="9">
    <location>
        <begin position="171"/>
        <end position="196"/>
    </location>
</feature>
<comment type="similarity">
    <text evidence="8">Belongs to the protein kinase superfamily.</text>
</comment>
<dbReference type="InterPro" id="IPR017441">
    <property type="entry name" value="Protein_kinase_ATP_BS"/>
</dbReference>
<evidence type="ECO:0000256" key="2">
    <source>
        <dbReference type="ARBA" id="ARBA00022527"/>
    </source>
</evidence>
<gene>
    <name evidence="11" type="ORF">A4U43_C01F19030</name>
</gene>
<evidence type="ECO:0000259" key="10">
    <source>
        <dbReference type="PROSITE" id="PS50011"/>
    </source>
</evidence>
<evidence type="ECO:0000256" key="1">
    <source>
        <dbReference type="ARBA" id="ARBA00004167"/>
    </source>
</evidence>
<dbReference type="PROSITE" id="PS00108">
    <property type="entry name" value="PROTEIN_KINASE_ST"/>
    <property type="match status" value="1"/>
</dbReference>
<dbReference type="InterPro" id="IPR024788">
    <property type="entry name" value="Malectin-like_Carb-bd_dom"/>
</dbReference>
<keyword evidence="9" id="KW-1133">Transmembrane helix</keyword>
<sequence length="431" mass="48218">MKGYYVGGGRGREARFLGRLNWAEGGATPDTAPETVYGTCREMGIRGNTSLDRFNLTWILPVPNSDHGYILRLHFCDIVSKALYELYFDVYINGYSAYKDLDLSSQSFALASPYYIDFTVNSNPSGSIHISVGPSQRSLPWKSNAILNGLEIMKINGVAKFSEPDRKDNHVGILIGSILGCFVFLCLFLGFVLIVLRRRRKEKQKPVSSESRVWSPLELTVTSHGSTRNLSLKIPISDILMATNNFDDNSQIGSGGFGKVYKGMLRDGTPVAVKRCNNDNSSKGYRQGLTEFKSEILILTKIRHRHLVSLIGYCDERSEMILVYEFMKNGPLRDNLYGSTKIKPHLSWKQRLEICIGSARGLHYLHTGTDQGIIIHRDVKSTNILLDENYTAKVADFGLSKSAGPHIEQTHCFSKCFVQGLSLIGRCLGRR</sequence>
<evidence type="ECO:0000313" key="12">
    <source>
        <dbReference type="Proteomes" id="UP000243459"/>
    </source>
</evidence>
<evidence type="ECO:0000256" key="8">
    <source>
        <dbReference type="RuleBase" id="RU000304"/>
    </source>
</evidence>
<evidence type="ECO:0000313" key="11">
    <source>
        <dbReference type="EMBL" id="ONK80547.1"/>
    </source>
</evidence>
<keyword evidence="4 7" id="KW-0547">Nucleotide-binding</keyword>
<keyword evidence="12" id="KW-1185">Reference proteome</keyword>
<keyword evidence="5" id="KW-0418">Kinase</keyword>
<dbReference type="SMART" id="SM00220">
    <property type="entry name" value="S_TKc"/>
    <property type="match status" value="1"/>
</dbReference>
<dbReference type="PANTHER" id="PTHR47989:SF62">
    <property type="entry name" value="OS05G0423500 PROTEIN"/>
    <property type="match status" value="1"/>
</dbReference>
<name>A0A5P1FSZ2_ASPOF</name>
<keyword evidence="2 8" id="KW-0723">Serine/threonine-protein kinase</keyword>
<keyword evidence="6 7" id="KW-0067">ATP-binding</keyword>
<dbReference type="PROSITE" id="PS00107">
    <property type="entry name" value="PROTEIN_KINASE_ATP"/>
    <property type="match status" value="1"/>
</dbReference>
<dbReference type="InterPro" id="IPR011009">
    <property type="entry name" value="Kinase-like_dom_sf"/>
</dbReference>
<dbReference type="InterPro" id="IPR000719">
    <property type="entry name" value="Prot_kinase_dom"/>
</dbReference>
<dbReference type="GO" id="GO:0005524">
    <property type="term" value="F:ATP binding"/>
    <property type="evidence" value="ECO:0007669"/>
    <property type="project" value="UniProtKB-UniRule"/>
</dbReference>
<accession>A0A5P1FSZ2</accession>
<dbReference type="InterPro" id="IPR008271">
    <property type="entry name" value="Ser/Thr_kinase_AS"/>
</dbReference>
<evidence type="ECO:0000256" key="7">
    <source>
        <dbReference type="PROSITE-ProRule" id="PRU10141"/>
    </source>
</evidence>
<organism evidence="11 12">
    <name type="scientific">Asparagus officinalis</name>
    <name type="common">Garden asparagus</name>
    <dbReference type="NCBI Taxonomy" id="4686"/>
    <lineage>
        <taxon>Eukaryota</taxon>
        <taxon>Viridiplantae</taxon>
        <taxon>Streptophyta</taxon>
        <taxon>Embryophyta</taxon>
        <taxon>Tracheophyta</taxon>
        <taxon>Spermatophyta</taxon>
        <taxon>Magnoliopsida</taxon>
        <taxon>Liliopsida</taxon>
        <taxon>Asparagales</taxon>
        <taxon>Asparagaceae</taxon>
        <taxon>Asparagoideae</taxon>
        <taxon>Asparagus</taxon>
    </lineage>
</organism>
<reference evidence="12" key="1">
    <citation type="journal article" date="2017" name="Nat. Commun.">
        <title>The asparagus genome sheds light on the origin and evolution of a young Y chromosome.</title>
        <authorList>
            <person name="Harkess A."/>
            <person name="Zhou J."/>
            <person name="Xu C."/>
            <person name="Bowers J.E."/>
            <person name="Van der Hulst R."/>
            <person name="Ayyampalayam S."/>
            <person name="Mercati F."/>
            <person name="Riccardi P."/>
            <person name="McKain M.R."/>
            <person name="Kakrana A."/>
            <person name="Tang H."/>
            <person name="Ray J."/>
            <person name="Groenendijk J."/>
            <person name="Arikit S."/>
            <person name="Mathioni S.M."/>
            <person name="Nakano M."/>
            <person name="Shan H."/>
            <person name="Telgmann-Rauber A."/>
            <person name="Kanno A."/>
            <person name="Yue Z."/>
            <person name="Chen H."/>
            <person name="Li W."/>
            <person name="Chen Y."/>
            <person name="Xu X."/>
            <person name="Zhang Y."/>
            <person name="Luo S."/>
            <person name="Chen H."/>
            <person name="Gao J."/>
            <person name="Mao Z."/>
            <person name="Pires J.C."/>
            <person name="Luo M."/>
            <person name="Kudrna D."/>
            <person name="Wing R.A."/>
            <person name="Meyers B.C."/>
            <person name="Yi K."/>
            <person name="Kong H."/>
            <person name="Lavrijsen P."/>
            <person name="Sunseri F."/>
            <person name="Falavigna A."/>
            <person name="Ye Y."/>
            <person name="Leebens-Mack J.H."/>
            <person name="Chen G."/>
        </authorList>
    </citation>
    <scope>NUCLEOTIDE SEQUENCE [LARGE SCALE GENOMIC DNA]</scope>
    <source>
        <strain evidence="12">cv. DH0086</strain>
    </source>
</reference>
<dbReference type="SUPFAM" id="SSF56112">
    <property type="entry name" value="Protein kinase-like (PK-like)"/>
    <property type="match status" value="1"/>
</dbReference>
<dbReference type="PANTHER" id="PTHR47989">
    <property type="entry name" value="OS01G0750732 PROTEIN"/>
    <property type="match status" value="1"/>
</dbReference>
<keyword evidence="9" id="KW-0472">Membrane</keyword>
<protein>
    <recommendedName>
        <fullName evidence="10">Protein kinase domain-containing protein</fullName>
    </recommendedName>
</protein>
<evidence type="ECO:0000256" key="5">
    <source>
        <dbReference type="ARBA" id="ARBA00022777"/>
    </source>
</evidence>
<dbReference type="Pfam" id="PF12819">
    <property type="entry name" value="Malectin_like"/>
    <property type="match status" value="1"/>
</dbReference>
<dbReference type="EMBL" id="CM007381">
    <property type="protein sequence ID" value="ONK80547.1"/>
    <property type="molecule type" value="Genomic_DNA"/>
</dbReference>
<dbReference type="Pfam" id="PF07714">
    <property type="entry name" value="PK_Tyr_Ser-Thr"/>
    <property type="match status" value="1"/>
</dbReference>
<keyword evidence="3" id="KW-0808">Transferase</keyword>
<dbReference type="GO" id="GO:0004674">
    <property type="term" value="F:protein serine/threonine kinase activity"/>
    <property type="evidence" value="ECO:0007669"/>
    <property type="project" value="UniProtKB-KW"/>
</dbReference>
<comment type="subcellular location">
    <subcellularLocation>
        <location evidence="1">Membrane</location>
        <topology evidence="1">Single-pass membrane protein</topology>
    </subcellularLocation>
</comment>
<dbReference type="Gene3D" id="2.60.120.430">
    <property type="entry name" value="Galactose-binding lectin"/>
    <property type="match status" value="1"/>
</dbReference>
<dbReference type="Proteomes" id="UP000243459">
    <property type="component" value="Chromosome 1"/>
</dbReference>
<dbReference type="AlphaFoldDB" id="A0A5P1FSZ2"/>
<dbReference type="PROSITE" id="PS50011">
    <property type="entry name" value="PROTEIN_KINASE_DOM"/>
    <property type="match status" value="1"/>
</dbReference>